<dbReference type="PANTHER" id="PTHR31286">
    <property type="entry name" value="GLYCINE-RICH CELL WALL STRUCTURAL PROTEIN 1.8-LIKE"/>
    <property type="match status" value="1"/>
</dbReference>
<dbReference type="PANTHER" id="PTHR31286:SF179">
    <property type="entry name" value="RNASE H TYPE-1 DOMAIN-CONTAINING PROTEIN"/>
    <property type="match status" value="1"/>
</dbReference>
<name>A0ABD0UQX6_DENTH</name>
<organism evidence="2 3">
    <name type="scientific">Dendrobium thyrsiflorum</name>
    <name type="common">Pinecone-like raceme dendrobium</name>
    <name type="synonym">Orchid</name>
    <dbReference type="NCBI Taxonomy" id="117978"/>
    <lineage>
        <taxon>Eukaryota</taxon>
        <taxon>Viridiplantae</taxon>
        <taxon>Streptophyta</taxon>
        <taxon>Embryophyta</taxon>
        <taxon>Tracheophyta</taxon>
        <taxon>Spermatophyta</taxon>
        <taxon>Magnoliopsida</taxon>
        <taxon>Liliopsida</taxon>
        <taxon>Asparagales</taxon>
        <taxon>Orchidaceae</taxon>
        <taxon>Epidendroideae</taxon>
        <taxon>Malaxideae</taxon>
        <taxon>Dendrobiinae</taxon>
        <taxon>Dendrobium</taxon>
    </lineage>
</organism>
<dbReference type="InterPro" id="IPR025558">
    <property type="entry name" value="DUF4283"/>
</dbReference>
<dbReference type="Pfam" id="PF14111">
    <property type="entry name" value="DUF4283"/>
    <property type="match status" value="1"/>
</dbReference>
<dbReference type="EMBL" id="JANQDX010000012">
    <property type="protein sequence ID" value="KAL0914945.1"/>
    <property type="molecule type" value="Genomic_DNA"/>
</dbReference>
<comment type="caution">
    <text evidence="2">The sequence shown here is derived from an EMBL/GenBank/DDBJ whole genome shotgun (WGS) entry which is preliminary data.</text>
</comment>
<dbReference type="InterPro" id="IPR040256">
    <property type="entry name" value="At4g02000-like"/>
</dbReference>
<protein>
    <recommendedName>
        <fullName evidence="1">DUF4283 domain-containing protein</fullName>
    </recommendedName>
</protein>
<evidence type="ECO:0000313" key="3">
    <source>
        <dbReference type="Proteomes" id="UP001552299"/>
    </source>
</evidence>
<dbReference type="AlphaFoldDB" id="A0ABD0UQX6"/>
<evidence type="ECO:0000259" key="1">
    <source>
        <dbReference type="Pfam" id="PF14111"/>
    </source>
</evidence>
<keyword evidence="3" id="KW-1185">Reference proteome</keyword>
<feature type="domain" description="DUF4283" evidence="1">
    <location>
        <begin position="62"/>
        <end position="140"/>
    </location>
</feature>
<accession>A0ABD0UQX6</accession>
<proteinExistence type="predicted"/>
<sequence length="212" mass="23940">MTAGRVRDPGFLDGVPKSRSFREVLSGLPSSSDFPDLVVSSLHGLPALMISEDEMSALVAPFEFALVGKFSGRHPSLEAIRNFFFKLKLFGEFSITVLNNKNVLIKLRNDLDYSHVFSHRAYFVGNCFMKLCKWSALFDVSVESPIIPIWVSFPNLRPHLFSPRILHGLGSIFGRPLRLDNATANGSRPSVARVLVELDITKRYPDRVWLWF</sequence>
<evidence type="ECO:0000313" key="2">
    <source>
        <dbReference type="EMBL" id="KAL0914945.1"/>
    </source>
</evidence>
<dbReference type="Proteomes" id="UP001552299">
    <property type="component" value="Unassembled WGS sequence"/>
</dbReference>
<reference evidence="2 3" key="1">
    <citation type="journal article" date="2024" name="Plant Biotechnol. J.">
        <title>Dendrobium thyrsiflorum genome and its molecular insights into genes involved in important horticultural traits.</title>
        <authorList>
            <person name="Chen B."/>
            <person name="Wang J.Y."/>
            <person name="Zheng P.J."/>
            <person name="Li K.L."/>
            <person name="Liang Y.M."/>
            <person name="Chen X.F."/>
            <person name="Zhang C."/>
            <person name="Zhao X."/>
            <person name="He X."/>
            <person name="Zhang G.Q."/>
            <person name="Liu Z.J."/>
            <person name="Xu Q."/>
        </authorList>
    </citation>
    <scope>NUCLEOTIDE SEQUENCE [LARGE SCALE GENOMIC DNA]</scope>
    <source>
        <strain evidence="2">GZMU011</strain>
    </source>
</reference>
<gene>
    <name evidence="2" type="ORF">M5K25_015337</name>
</gene>